<dbReference type="Proteomes" id="UP000326582">
    <property type="component" value="Chromosome 5"/>
</dbReference>
<dbReference type="EMBL" id="CP038488">
    <property type="protein sequence ID" value="QFZ29454.1"/>
    <property type="molecule type" value="Genomic_DNA"/>
</dbReference>
<name>A0ACD0WQ11_CLALS</name>
<organism evidence="1 2">
    <name type="scientific">Clavispora lusitaniae</name>
    <name type="common">Candida lusitaniae</name>
    <dbReference type="NCBI Taxonomy" id="36911"/>
    <lineage>
        <taxon>Eukaryota</taxon>
        <taxon>Fungi</taxon>
        <taxon>Dikarya</taxon>
        <taxon>Ascomycota</taxon>
        <taxon>Saccharomycotina</taxon>
        <taxon>Pichiomycetes</taxon>
        <taxon>Metschnikowiaceae</taxon>
        <taxon>Clavispora</taxon>
    </lineage>
</organism>
<keyword evidence="2" id="KW-1185">Reference proteome</keyword>
<sequence>MVCFARIRAGAVGTDSKNYCPSECRAREREVGFASVPSGLRHRKPVPFGQTHGINIRNGAELGTAFFSAPGSICFRAVATGYTHVTGKTSSHDFFHPTILRQPHGSASLERVLVQFRLLHHFGGLPQPVSEPICQARAFLRHTRHFCRRTGPPSHDAASGEDGAVAGLHQAHIGPQARVVDHREGRD</sequence>
<gene>
    <name evidence="1" type="ORF">EJF14_50696</name>
</gene>
<evidence type="ECO:0000313" key="1">
    <source>
        <dbReference type="EMBL" id="QFZ29454.1"/>
    </source>
</evidence>
<proteinExistence type="predicted"/>
<protein>
    <submittedName>
        <fullName evidence="1">Uncharacterized protein</fullName>
    </submittedName>
</protein>
<accession>A0ACD0WQ11</accession>
<reference evidence="2" key="1">
    <citation type="journal article" date="2019" name="MBio">
        <title>Comparative genomics for the elucidation of multidrug resistance (MDR) in Candida lusitaniae.</title>
        <authorList>
            <person name="Kannan A."/>
            <person name="Asner S.A."/>
            <person name="Trachsel E."/>
            <person name="Kelly S."/>
            <person name="Parker J."/>
            <person name="Sanglard D."/>
        </authorList>
    </citation>
    <scope>NUCLEOTIDE SEQUENCE [LARGE SCALE GENOMIC DNA]</scope>
    <source>
        <strain evidence="2">P1</strain>
    </source>
</reference>
<evidence type="ECO:0000313" key="2">
    <source>
        <dbReference type="Proteomes" id="UP000326582"/>
    </source>
</evidence>